<gene>
    <name evidence="1" type="ORF">COU89_02605</name>
</gene>
<accession>A0A2M8KUF8</accession>
<protein>
    <recommendedName>
        <fullName evidence="3">DNA polymerase III delta N-terminal domain-containing protein</fullName>
    </recommendedName>
</protein>
<sequence>MFFTIETLMSIMLLYGNDIQSLETAVEKEKSKYPESLRLTPPFSYQVMEEQLSHTDLFGTNRLFIIENFFHLGLVRAKPTKPMEALIGLVKQAVEHLPVLFIEPAEKRVKYYKTFIKDSVSQGFVLPKYLFTFLDAIKPGGLKTTHALYENALQENAAELLFYFMKRRVRDLINAQAGTFGNSTAPWQRGKLSQQAKTWKPEKLVQFYKALFTIEEGIKGGRVPYDTKQGLSLVLNFYL</sequence>
<evidence type="ECO:0008006" key="3">
    <source>
        <dbReference type="Google" id="ProtNLM"/>
    </source>
</evidence>
<evidence type="ECO:0000313" key="2">
    <source>
        <dbReference type="Proteomes" id="UP000231569"/>
    </source>
</evidence>
<evidence type="ECO:0000313" key="1">
    <source>
        <dbReference type="EMBL" id="PJE63564.1"/>
    </source>
</evidence>
<dbReference type="Proteomes" id="UP000231569">
    <property type="component" value="Unassembled WGS sequence"/>
</dbReference>
<dbReference type="EMBL" id="PFEE01000057">
    <property type="protein sequence ID" value="PJE63564.1"/>
    <property type="molecule type" value="Genomic_DNA"/>
</dbReference>
<dbReference type="GO" id="GO:0006260">
    <property type="term" value="P:DNA replication"/>
    <property type="evidence" value="ECO:0007669"/>
    <property type="project" value="InterPro"/>
</dbReference>
<dbReference type="GO" id="GO:0003677">
    <property type="term" value="F:DNA binding"/>
    <property type="evidence" value="ECO:0007669"/>
    <property type="project" value="InterPro"/>
</dbReference>
<reference evidence="2" key="1">
    <citation type="submission" date="2017-09" db="EMBL/GenBank/DDBJ databases">
        <title>Depth-based differentiation of microbial function through sediment-hosted aquifers and enrichment of novel symbionts in the deep terrestrial subsurface.</title>
        <authorList>
            <person name="Probst A.J."/>
            <person name="Ladd B."/>
            <person name="Jarett J.K."/>
            <person name="Geller-Mcgrath D.E."/>
            <person name="Sieber C.M.K."/>
            <person name="Emerson J.B."/>
            <person name="Anantharaman K."/>
            <person name="Thomas B.C."/>
            <person name="Malmstrom R."/>
            <person name="Stieglmeier M."/>
            <person name="Klingl A."/>
            <person name="Woyke T."/>
            <person name="Ryan C.M."/>
            <person name="Banfield J.F."/>
        </authorList>
    </citation>
    <scope>NUCLEOTIDE SEQUENCE [LARGE SCALE GENOMIC DNA]</scope>
</reference>
<name>A0A2M8KUF8_9BACT</name>
<dbReference type="InterPro" id="IPR008921">
    <property type="entry name" value="DNA_pol3_clamp-load_cplx_C"/>
</dbReference>
<organism evidence="1 2">
    <name type="scientific">Candidatus Roizmanbacteria bacterium CG10_big_fil_rev_8_21_14_0_10_45_7</name>
    <dbReference type="NCBI Taxonomy" id="1974854"/>
    <lineage>
        <taxon>Bacteria</taxon>
        <taxon>Candidatus Roizmaniibacteriota</taxon>
    </lineage>
</organism>
<comment type="caution">
    <text evidence="1">The sequence shown here is derived from an EMBL/GenBank/DDBJ whole genome shotgun (WGS) entry which is preliminary data.</text>
</comment>
<proteinExistence type="predicted"/>
<dbReference type="SUPFAM" id="SSF48019">
    <property type="entry name" value="post-AAA+ oligomerization domain-like"/>
    <property type="match status" value="1"/>
</dbReference>
<dbReference type="AlphaFoldDB" id="A0A2M8KUF8"/>
<dbReference type="Gene3D" id="1.20.272.10">
    <property type="match status" value="1"/>
</dbReference>